<evidence type="ECO:0000313" key="8">
    <source>
        <dbReference type="EMBL" id="MFC5986844.1"/>
    </source>
</evidence>
<dbReference type="RefSeq" id="WP_379894155.1">
    <property type="nucleotide sequence ID" value="NZ_CBCSCT010000069.1"/>
</dbReference>
<comment type="caution">
    <text evidence="8">The sequence shown here is derived from an EMBL/GenBank/DDBJ whole genome shotgun (WGS) entry which is preliminary data.</text>
</comment>
<evidence type="ECO:0000256" key="5">
    <source>
        <dbReference type="ARBA" id="ARBA00023288"/>
    </source>
</evidence>
<keyword evidence="4" id="KW-0564">Palmitate</keyword>
<evidence type="ECO:0000256" key="7">
    <source>
        <dbReference type="SAM" id="SignalP"/>
    </source>
</evidence>
<dbReference type="InterPro" id="IPR050490">
    <property type="entry name" value="Bact_solute-bd_prot1"/>
</dbReference>
<protein>
    <submittedName>
        <fullName evidence="8">ABC transporter substrate-binding protein</fullName>
    </submittedName>
</protein>
<keyword evidence="5" id="KW-0449">Lipoprotein</keyword>
<evidence type="ECO:0000256" key="1">
    <source>
        <dbReference type="ARBA" id="ARBA00022475"/>
    </source>
</evidence>
<reference evidence="9" key="1">
    <citation type="journal article" date="2019" name="Int. J. Syst. Evol. Microbiol.">
        <title>The Global Catalogue of Microorganisms (GCM) 10K type strain sequencing project: providing services to taxonomists for standard genome sequencing and annotation.</title>
        <authorList>
            <consortium name="The Broad Institute Genomics Platform"/>
            <consortium name="The Broad Institute Genome Sequencing Center for Infectious Disease"/>
            <person name="Wu L."/>
            <person name="Ma J."/>
        </authorList>
    </citation>
    <scope>NUCLEOTIDE SEQUENCE [LARGE SCALE GENOMIC DNA]</scope>
    <source>
        <strain evidence="9">CCM 8749</strain>
    </source>
</reference>
<evidence type="ECO:0000256" key="6">
    <source>
        <dbReference type="SAM" id="MobiDB-lite"/>
    </source>
</evidence>
<sequence length="492" mass="55436">MKFKGLLSVSLTLCLLVAGCSFGGNNEQAFDTEETTALKVMYYDEQSFFREYGNLFSMKYPNVEIEIISNQSIYSQEDKDPEEAYLELIEQEKPDVIFSYSDQYKNLIQEGMLQELDPLVERDEYSLESYHQGVLSYIKDMGDGRLFGLSPSFYSDAVYYNKDLFDTYGVEYPQDGMTWDELFQLAQRFPTDGSDADRIYGLYLEQLEYGGLMSLIIQIGSTENLSFLDVDNQKVTLNTPSWKDMFDKALQVYRSGALYKAPEQQGEGAMDYTSYIQSNAFLSGRAALTINGYYYVNQLEEMVQYGGEELEEFEWDIVSAPVNSQDLQSSSGVSISEIFSVNSQAENPDAAWELIKFINGEEIAKVLSRSSYNLLTRSGFTEEENGKNMNAFYQVNPSNVSMYEGYENLPEMFYPEFQSIMEEETQAIVNDDKTIDEGLLSMETRSQEALQRALDAEDSKNSGVAGEAANDPSDGAADSSSAGSESTEAETE</sequence>
<dbReference type="Pfam" id="PF01547">
    <property type="entry name" value="SBP_bac_1"/>
    <property type="match status" value="1"/>
</dbReference>
<dbReference type="Proteomes" id="UP001596250">
    <property type="component" value="Unassembled WGS sequence"/>
</dbReference>
<evidence type="ECO:0000256" key="3">
    <source>
        <dbReference type="ARBA" id="ARBA00023136"/>
    </source>
</evidence>
<dbReference type="PANTHER" id="PTHR43649:SF33">
    <property type="entry name" value="POLYGALACTURONAN_RHAMNOGALACTURONAN-BINDING PROTEIN YTCQ"/>
    <property type="match status" value="1"/>
</dbReference>
<dbReference type="EMBL" id="JBHSQV010000137">
    <property type="protein sequence ID" value="MFC5986844.1"/>
    <property type="molecule type" value="Genomic_DNA"/>
</dbReference>
<keyword evidence="9" id="KW-1185">Reference proteome</keyword>
<gene>
    <name evidence="8" type="ORF">ACFPXP_10485</name>
</gene>
<keyword evidence="3" id="KW-0472">Membrane</keyword>
<feature type="region of interest" description="Disordered" evidence="6">
    <location>
        <begin position="446"/>
        <end position="492"/>
    </location>
</feature>
<feature type="compositionally biased region" description="Low complexity" evidence="6">
    <location>
        <begin position="473"/>
        <end position="486"/>
    </location>
</feature>
<name>A0ABW1IPA5_9BACL</name>
<organism evidence="8 9">
    <name type="scientific">Marinicrinis lubricantis</name>
    <dbReference type="NCBI Taxonomy" id="2086470"/>
    <lineage>
        <taxon>Bacteria</taxon>
        <taxon>Bacillati</taxon>
        <taxon>Bacillota</taxon>
        <taxon>Bacilli</taxon>
        <taxon>Bacillales</taxon>
        <taxon>Paenibacillaceae</taxon>
    </lineage>
</organism>
<keyword evidence="2 7" id="KW-0732">Signal</keyword>
<evidence type="ECO:0000313" key="9">
    <source>
        <dbReference type="Proteomes" id="UP001596250"/>
    </source>
</evidence>
<evidence type="ECO:0000256" key="2">
    <source>
        <dbReference type="ARBA" id="ARBA00022729"/>
    </source>
</evidence>
<dbReference type="InterPro" id="IPR006059">
    <property type="entry name" value="SBP"/>
</dbReference>
<feature type="chain" id="PRO_5046871986" evidence="7">
    <location>
        <begin position="24"/>
        <end position="492"/>
    </location>
</feature>
<accession>A0ABW1IPA5</accession>
<dbReference type="SUPFAM" id="SSF53850">
    <property type="entry name" value="Periplasmic binding protein-like II"/>
    <property type="match status" value="1"/>
</dbReference>
<dbReference type="Gene3D" id="3.40.190.10">
    <property type="entry name" value="Periplasmic binding protein-like II"/>
    <property type="match status" value="1"/>
</dbReference>
<keyword evidence="1" id="KW-1003">Cell membrane</keyword>
<proteinExistence type="predicted"/>
<feature type="signal peptide" evidence="7">
    <location>
        <begin position="1"/>
        <end position="23"/>
    </location>
</feature>
<dbReference type="PANTHER" id="PTHR43649">
    <property type="entry name" value="ARABINOSE-BINDING PROTEIN-RELATED"/>
    <property type="match status" value="1"/>
</dbReference>
<evidence type="ECO:0000256" key="4">
    <source>
        <dbReference type="ARBA" id="ARBA00023139"/>
    </source>
</evidence>
<dbReference type="PROSITE" id="PS51257">
    <property type="entry name" value="PROKAR_LIPOPROTEIN"/>
    <property type="match status" value="1"/>
</dbReference>